<evidence type="ECO:0000313" key="2">
    <source>
        <dbReference type="EMBL" id="QDT53583.1"/>
    </source>
</evidence>
<evidence type="ECO:0000313" key="3">
    <source>
        <dbReference type="Proteomes" id="UP000315700"/>
    </source>
</evidence>
<keyword evidence="1" id="KW-0812">Transmembrane</keyword>
<keyword evidence="3" id="KW-1185">Reference proteome</keyword>
<evidence type="ECO:0000256" key="1">
    <source>
        <dbReference type="SAM" id="Phobius"/>
    </source>
</evidence>
<dbReference type="InParanoid" id="A0A517SBT8"/>
<gene>
    <name evidence="2" type="ORF">Pan44_16050</name>
</gene>
<dbReference type="EMBL" id="CP036271">
    <property type="protein sequence ID" value="QDT53583.1"/>
    <property type="molecule type" value="Genomic_DNA"/>
</dbReference>
<dbReference type="AlphaFoldDB" id="A0A517SBT8"/>
<accession>A0A517SBT8</accession>
<keyword evidence="1" id="KW-1133">Transmembrane helix</keyword>
<name>A0A517SBT8_9PLAN</name>
<dbReference type="Proteomes" id="UP000315700">
    <property type="component" value="Chromosome"/>
</dbReference>
<feature type="transmembrane region" description="Helical" evidence="1">
    <location>
        <begin position="12"/>
        <end position="37"/>
    </location>
</feature>
<dbReference type="RefSeq" id="WP_145028908.1">
    <property type="nucleotide sequence ID" value="NZ_CP036271.1"/>
</dbReference>
<protein>
    <submittedName>
        <fullName evidence="2">Uncharacterized protein</fullName>
    </submittedName>
</protein>
<keyword evidence="1" id="KW-0472">Membrane</keyword>
<feature type="transmembrane region" description="Helical" evidence="1">
    <location>
        <begin position="49"/>
        <end position="74"/>
    </location>
</feature>
<sequence>MNSPIPPSHWFRLWGAICGAFLMFLVLGVVGVLAFSGSEGFLQGALPGAIVGFAFGYVAPRVTTAIFEFLVMLFP</sequence>
<organism evidence="2 3">
    <name type="scientific">Caulifigura coniformis</name>
    <dbReference type="NCBI Taxonomy" id="2527983"/>
    <lineage>
        <taxon>Bacteria</taxon>
        <taxon>Pseudomonadati</taxon>
        <taxon>Planctomycetota</taxon>
        <taxon>Planctomycetia</taxon>
        <taxon>Planctomycetales</taxon>
        <taxon>Planctomycetaceae</taxon>
        <taxon>Caulifigura</taxon>
    </lineage>
</organism>
<dbReference type="KEGG" id="ccos:Pan44_16050"/>
<proteinExistence type="predicted"/>
<reference evidence="2 3" key="1">
    <citation type="submission" date="2019-02" db="EMBL/GenBank/DDBJ databases">
        <title>Deep-cultivation of Planctomycetes and their phenomic and genomic characterization uncovers novel biology.</title>
        <authorList>
            <person name="Wiegand S."/>
            <person name="Jogler M."/>
            <person name="Boedeker C."/>
            <person name="Pinto D."/>
            <person name="Vollmers J."/>
            <person name="Rivas-Marin E."/>
            <person name="Kohn T."/>
            <person name="Peeters S.H."/>
            <person name="Heuer A."/>
            <person name="Rast P."/>
            <person name="Oberbeckmann S."/>
            <person name="Bunk B."/>
            <person name="Jeske O."/>
            <person name="Meyerdierks A."/>
            <person name="Storesund J.E."/>
            <person name="Kallscheuer N."/>
            <person name="Luecker S."/>
            <person name="Lage O.M."/>
            <person name="Pohl T."/>
            <person name="Merkel B.J."/>
            <person name="Hornburger P."/>
            <person name="Mueller R.-W."/>
            <person name="Bruemmer F."/>
            <person name="Labrenz M."/>
            <person name="Spormann A.M."/>
            <person name="Op den Camp H."/>
            <person name="Overmann J."/>
            <person name="Amann R."/>
            <person name="Jetten M.S.M."/>
            <person name="Mascher T."/>
            <person name="Medema M.H."/>
            <person name="Devos D.P."/>
            <person name="Kaster A.-K."/>
            <person name="Ovreas L."/>
            <person name="Rohde M."/>
            <person name="Galperin M.Y."/>
            <person name="Jogler C."/>
        </authorList>
    </citation>
    <scope>NUCLEOTIDE SEQUENCE [LARGE SCALE GENOMIC DNA]</scope>
    <source>
        <strain evidence="2 3">Pan44</strain>
    </source>
</reference>